<dbReference type="EMBL" id="CAJPVJ010001136">
    <property type="protein sequence ID" value="CAG2164120.1"/>
    <property type="molecule type" value="Genomic_DNA"/>
</dbReference>
<accession>A0A7R9QFR6</accession>
<keyword evidence="3" id="KW-1185">Reference proteome</keyword>
<dbReference type="EMBL" id="OC915961">
    <property type="protein sequence ID" value="CAD7642603.1"/>
    <property type="molecule type" value="Genomic_DNA"/>
</dbReference>
<reference evidence="2" key="1">
    <citation type="submission" date="2020-11" db="EMBL/GenBank/DDBJ databases">
        <authorList>
            <person name="Tran Van P."/>
        </authorList>
    </citation>
    <scope>NUCLEOTIDE SEQUENCE</scope>
</reference>
<proteinExistence type="predicted"/>
<evidence type="ECO:0000313" key="3">
    <source>
        <dbReference type="Proteomes" id="UP000728032"/>
    </source>
</evidence>
<feature type="chain" id="PRO_5036211808" evidence="1">
    <location>
        <begin position="20"/>
        <end position="1755"/>
    </location>
</feature>
<protein>
    <submittedName>
        <fullName evidence="2">Uncharacterized protein</fullName>
    </submittedName>
</protein>
<sequence length="1755" mass="201280">MMRLKAFSAHFIFITMTSSLTSMKNRNKEKLVDKVSRVDNIVAFDDDLPPKRVCRLTFVDFAPIFKLDLDNGNEKLVKITMVYVSELVDYANKWLVDREEWDVVCCETVGANIEIQLGAGGLIDRKRVLTTYTIPDTYDERVQLLNLLIHKVPGDLYVKMLRLWVRPFDTREFNDKVRPIVPQIQFRDFEPRILDSSSNRFESIDEVVARLNGTINAEEITGKVLNVQTVACNLTLDWQIDSQSTEATPSVGKTVFVLRVFWTLGPIQDEEVGLADFVPQCLVGGGMFKRPQFESQSCVLRKASKWLSENPEINFCSAMSLDVKLKSMVSIDTKRMSVNRGTGDYVRFLRIAYTKSREVSEDIPISSTLPPPPPVYLEHRVLVLHKDYSDIKHAINDFMGRDEWRTSQEQYKWLLLSCETVPIFAKNYLKTTLDTNTDRSFQALLSSNLTLISGQAFSAHNILNIIQQRLLDKVSRIDNIIAFDDDLPPKRECRLTFVDFAPIFKLDFDNGNEKLVNITMVYVSELVDYANKWLVDREEWDVVYCETVGANIEIQLSAGGLIERKRVLTTYAMGDTDMEGHNLEMLVRVRAPVVLHVKLLRLWVRPFDTRECDEKVRPIVPQIQFRDFEPKILDSSSNTFESIDEVVARLNGAISAKEITGKVLNVQTLACSAGHNWEIDSQSTRYQPWVGKTVFVLRVIWMLGPIQDEEVGLRDFEPQCLVGGGMFKRPQFESQSCVLRKASKWLSENPEINFFGATTVYVKLKSIVSIDTKQMSVTRGTGHYVRFLRIAYTKPREVSANISLNSTLPTHPPIYLEHRVFVLHKDYSEIKHAINDFMGRDEWRTAHEQYNWLLLNCETVPIFAKNYLKSTLEKNTDRSFQALLSSNLNPNLTEYYALKLYYDVGYFGNQQRLVDKVSRIDNIVAFDDDLPTKRVCRLTFVDFAPIFKLDFDNGNEKLVNITMGELVDCANKWLLDREVWDVVCCETIGANIEIQLSEGGLIERKRVLTTYAMGDTDMEGFNLEALVHSRAPVVFHVKLLRLWVRPFDTREYDEKVRPIVPQIQFRDFEPRILDSSNNTFESIDEVVARLNGAINAEEITGKVLNVQTLACSAGHNWEIDSQSTQYQPWVGKTVFVLRVFWTLGPIQDEEVGLRDFEPQCLVGGGMFKRPQFESQSCVLRKASKWLSENPEINFFGATTVYVKLKSMVSIDTKQMSVTRETGNYVRFLRIAYTRPRGVSADVSINSEQPSPPPIYLEHRVFVLHKDYSDVKHAINDFIGKDEWRTAQEPYKWLLLNCETVPIFAKNYLKTTLEKNTDRSFQALLSSNLNPSLTEYYALKLYYDVGYFGELVDFANKWLLDRKVWDVVCCETVGANVEIQLSECGLIGRKRVLTTYNIPGDRIRGITEYEGLNLQALLYERAPVVFHVKLFRLWVRPLDRNPEFNDKVRPIVPQIQFRDFEPRILDSSSNRFESIDEVVARLNGAINAEEITGKVLNVQTVACNVALDDQIDSQSTQATPSVGKTAFVLRVFWTLGPIQDEEVGLADFVPQCLVGGGMFKRPQFEPQSSVLRKASKWLSENPEINFCSAMSLDVKLKSMVSIDTKRMSVNRGTGDYVRFLRIVYTKPRKVSEDMPISSTLPPPPPVYLEHRVFALHKDYLDIKHAINDFMGRDEWRTSQKPYKWLLLSCETVPIFAKNYLKSTLEKNTDRSFQALLSANLTLSLMQYYALKLYYDVGYYGVDHDQSQCKNAASKTI</sequence>
<gene>
    <name evidence="2" type="ORF">ONB1V03_LOCUS3680</name>
</gene>
<evidence type="ECO:0000256" key="1">
    <source>
        <dbReference type="SAM" id="SignalP"/>
    </source>
</evidence>
<evidence type="ECO:0000313" key="2">
    <source>
        <dbReference type="EMBL" id="CAD7642603.1"/>
    </source>
</evidence>
<dbReference type="Proteomes" id="UP000728032">
    <property type="component" value="Unassembled WGS sequence"/>
</dbReference>
<feature type="signal peptide" evidence="1">
    <location>
        <begin position="1"/>
        <end position="19"/>
    </location>
</feature>
<dbReference type="OrthoDB" id="6508251at2759"/>
<organism evidence="2">
    <name type="scientific">Oppiella nova</name>
    <dbReference type="NCBI Taxonomy" id="334625"/>
    <lineage>
        <taxon>Eukaryota</taxon>
        <taxon>Metazoa</taxon>
        <taxon>Ecdysozoa</taxon>
        <taxon>Arthropoda</taxon>
        <taxon>Chelicerata</taxon>
        <taxon>Arachnida</taxon>
        <taxon>Acari</taxon>
        <taxon>Acariformes</taxon>
        <taxon>Sarcoptiformes</taxon>
        <taxon>Oribatida</taxon>
        <taxon>Brachypylina</taxon>
        <taxon>Oppioidea</taxon>
        <taxon>Oppiidae</taxon>
        <taxon>Oppiella</taxon>
    </lineage>
</organism>
<keyword evidence="1" id="KW-0732">Signal</keyword>
<name>A0A7R9QFR6_9ACAR</name>